<dbReference type="InterPro" id="IPR000771">
    <property type="entry name" value="FBA_II"/>
</dbReference>
<dbReference type="EMBL" id="JACNJD010000352">
    <property type="protein sequence ID" value="MBC8179153.1"/>
    <property type="molecule type" value="Genomic_DNA"/>
</dbReference>
<dbReference type="GO" id="GO:0008270">
    <property type="term" value="F:zinc ion binding"/>
    <property type="evidence" value="ECO:0007669"/>
    <property type="project" value="InterPro"/>
</dbReference>
<organism evidence="1 2">
    <name type="scientific">Candidatus Desulfacyla euxinica</name>
    <dbReference type="NCBI Taxonomy" id="2841693"/>
    <lineage>
        <taxon>Bacteria</taxon>
        <taxon>Deltaproteobacteria</taxon>
        <taxon>Candidatus Desulfacyla</taxon>
    </lineage>
</organism>
<dbReference type="SUPFAM" id="SSF51569">
    <property type="entry name" value="Aldolase"/>
    <property type="match status" value="1"/>
</dbReference>
<dbReference type="Proteomes" id="UP000650524">
    <property type="component" value="Unassembled WGS sequence"/>
</dbReference>
<gene>
    <name evidence="1" type="ORF">H8E19_17250</name>
</gene>
<dbReference type="InterPro" id="IPR013785">
    <property type="entry name" value="Aldolase_TIM"/>
</dbReference>
<dbReference type="Gene3D" id="3.20.20.70">
    <property type="entry name" value="Aldolase class I"/>
    <property type="match status" value="1"/>
</dbReference>
<sequence length="431" mass="46768">MSLNKGKASLEFEKALDIGRPPNIVELFPNSRGLIVSGKVIDRAMIKKGKAMTIAANGRNQFVIRGVLRAAQRANAAIIIEIAKSEGGANAYCAVNFWNMARQVDAIMNELSITVPVAIHADHYGIKGSQDVEAARTEIPSMLDAGITSIAIDASHLPDEENLLANLTLNPYLPKWAGYETEVGEIKGKEGLSTSAEALFLIQGLNAHDIFPDWIALNNGTTHGIEASDEGIQVPLTEEIHNALDQYIISGAQHGTSGNNSERLRNIAQTTRTTKANVATALQMISWGVEVNEFGNAILDDNGEFVKVPEDGMPDNVWDEMVTFAKSEGLKGGNYKKLNLPFENKLLGLPRNFRDRMSKGVEEFVYGLLIDVFSARDTAPLAIEAIIEAGSYDLGPKGTRIEDPGEWTEGKIHERASLLDVDKGPAGDFDD</sequence>
<name>A0A8J6TA64_9DELT</name>
<dbReference type="AlphaFoldDB" id="A0A8J6TA64"/>
<reference evidence="1 2" key="1">
    <citation type="submission" date="2020-08" db="EMBL/GenBank/DDBJ databases">
        <title>Bridging the membrane lipid divide: bacteria of the FCB group superphylum have the potential to synthesize archaeal ether lipids.</title>
        <authorList>
            <person name="Villanueva L."/>
            <person name="Von Meijenfeldt F.A.B."/>
            <person name="Westbye A.B."/>
            <person name="Yadav S."/>
            <person name="Hopmans E.C."/>
            <person name="Dutilh B.E."/>
            <person name="Sinninghe Damste J.S."/>
        </authorList>
    </citation>
    <scope>NUCLEOTIDE SEQUENCE [LARGE SCALE GENOMIC DNA]</scope>
    <source>
        <strain evidence="1">NIOZ-UU27</strain>
    </source>
</reference>
<evidence type="ECO:0000313" key="1">
    <source>
        <dbReference type="EMBL" id="MBC8179153.1"/>
    </source>
</evidence>
<dbReference type="InterPro" id="IPR050246">
    <property type="entry name" value="Class_II_FBP_aldolase"/>
</dbReference>
<dbReference type="PANTHER" id="PTHR30304">
    <property type="entry name" value="D-TAGATOSE-1,6-BISPHOSPHATE ALDOLASE"/>
    <property type="match status" value="1"/>
</dbReference>
<dbReference type="GO" id="GO:0005975">
    <property type="term" value="P:carbohydrate metabolic process"/>
    <property type="evidence" value="ECO:0007669"/>
    <property type="project" value="InterPro"/>
</dbReference>
<proteinExistence type="predicted"/>
<evidence type="ECO:0000313" key="2">
    <source>
        <dbReference type="Proteomes" id="UP000650524"/>
    </source>
</evidence>
<protein>
    <submittedName>
        <fullName evidence="1">Class II fructose-bisphosphate aldolase</fullName>
    </submittedName>
</protein>
<dbReference type="GO" id="GO:0016832">
    <property type="term" value="F:aldehyde-lyase activity"/>
    <property type="evidence" value="ECO:0007669"/>
    <property type="project" value="InterPro"/>
</dbReference>
<accession>A0A8J6TA64</accession>
<dbReference type="PANTHER" id="PTHR30304:SF0">
    <property type="entry name" value="D-TAGATOSE-1,6-BISPHOSPHATE ALDOLASE SUBUNIT GATY-RELATED"/>
    <property type="match status" value="1"/>
</dbReference>
<comment type="caution">
    <text evidence="1">The sequence shown here is derived from an EMBL/GenBank/DDBJ whole genome shotgun (WGS) entry which is preliminary data.</text>
</comment>
<dbReference type="Pfam" id="PF01116">
    <property type="entry name" value="F_bP_aldolase"/>
    <property type="match status" value="1"/>
</dbReference>